<dbReference type="Gene3D" id="3.40.50.300">
    <property type="entry name" value="P-loop containing nucleotide triphosphate hydrolases"/>
    <property type="match status" value="2"/>
</dbReference>
<dbReference type="OrthoDB" id="9805696at2"/>
<dbReference type="Proteomes" id="UP000051048">
    <property type="component" value="Unassembled WGS sequence"/>
</dbReference>
<sequence length="434" mass="48463">MNPKFEAKFTAEGFTRLAPIQTAVYDDLRQGKDVLGLAPTGSGKTLAYTWPLLEQILPGDGVQLLILAPSQELASQITQVVRTWAQVLDLSVLAIIGGANVKRQQEKLKKRPEIIVGTPGRLLNLANDKKLKLHKLQAVVVDEADEMLAQKETLADVRDLVSRGPADSQLAFFSATTTPVLDELHRWFGVDVVVKDVRKIDDTQGEVMHYLIETPVRKRTDALRRLANLDDFAGLVFVKQTSTLKEVTDKLRHHKVPVASLSGEGRQVERQQALAALKSRKIKLLITTDIAARGLDIPNLPAVINYDLPRDINTYIHRSGRTGRMGATGMVINLGNEHALRNFRQILRTGDYRVSPAFLMAGHLALRDEIGYLDARTGDPLDLQTQTSKPAIKKNKVKNKAQVDTKIAEVKPKRKKKRKRDQKNKGMRRKKQTD</sequence>
<dbReference type="Pfam" id="PF00271">
    <property type="entry name" value="Helicase_C"/>
    <property type="match status" value="1"/>
</dbReference>
<dbReference type="InterPro" id="IPR001650">
    <property type="entry name" value="Helicase_C-like"/>
</dbReference>
<evidence type="ECO:0000256" key="4">
    <source>
        <dbReference type="ARBA" id="ARBA00022840"/>
    </source>
</evidence>
<evidence type="ECO:0000256" key="2">
    <source>
        <dbReference type="ARBA" id="ARBA00022801"/>
    </source>
</evidence>
<dbReference type="GO" id="GO:0005840">
    <property type="term" value="C:ribosome"/>
    <property type="evidence" value="ECO:0007669"/>
    <property type="project" value="TreeGrafter"/>
</dbReference>
<dbReference type="InterPro" id="IPR050547">
    <property type="entry name" value="DEAD_box_RNA_helicases"/>
</dbReference>
<evidence type="ECO:0000259" key="8">
    <source>
        <dbReference type="PROSITE" id="PS51194"/>
    </source>
</evidence>
<name>A0A0R1TVU9_9LACO</name>
<dbReference type="InterPro" id="IPR000629">
    <property type="entry name" value="RNA-helicase_DEAD-box_CS"/>
</dbReference>
<dbReference type="PROSITE" id="PS51192">
    <property type="entry name" value="HELICASE_ATP_BIND_1"/>
    <property type="match status" value="1"/>
</dbReference>
<dbReference type="CDD" id="cd18787">
    <property type="entry name" value="SF2_C_DEAD"/>
    <property type="match status" value="1"/>
</dbReference>
<evidence type="ECO:0000256" key="5">
    <source>
        <dbReference type="RuleBase" id="RU000492"/>
    </source>
</evidence>
<accession>A0A0R1TVU9</accession>
<dbReference type="SMART" id="SM00487">
    <property type="entry name" value="DEXDc"/>
    <property type="match status" value="1"/>
</dbReference>
<dbReference type="GO" id="GO:0009409">
    <property type="term" value="P:response to cold"/>
    <property type="evidence" value="ECO:0007669"/>
    <property type="project" value="TreeGrafter"/>
</dbReference>
<feature type="compositionally biased region" description="Basic and acidic residues" evidence="6">
    <location>
        <begin position="401"/>
        <end position="411"/>
    </location>
</feature>
<dbReference type="EMBL" id="AZFH01000001">
    <property type="protein sequence ID" value="KRL85319.1"/>
    <property type="molecule type" value="Genomic_DNA"/>
</dbReference>
<dbReference type="InterPro" id="IPR027417">
    <property type="entry name" value="P-loop_NTPase"/>
</dbReference>
<evidence type="ECO:0000256" key="6">
    <source>
        <dbReference type="SAM" id="MobiDB-lite"/>
    </source>
</evidence>
<keyword evidence="1 5" id="KW-0547">Nucleotide-binding</keyword>
<keyword evidence="4 5" id="KW-0067">ATP-binding</keyword>
<comment type="caution">
    <text evidence="9">The sequence shown here is derived from an EMBL/GenBank/DDBJ whole genome shotgun (WGS) entry which is preliminary data.</text>
</comment>
<dbReference type="PROSITE" id="PS00039">
    <property type="entry name" value="DEAD_ATP_HELICASE"/>
    <property type="match status" value="1"/>
</dbReference>
<dbReference type="CDD" id="cd00268">
    <property type="entry name" value="DEADc"/>
    <property type="match status" value="1"/>
</dbReference>
<protein>
    <submittedName>
        <fullName evidence="9">ATP-dependent RNA helicase</fullName>
    </submittedName>
</protein>
<feature type="domain" description="Helicase ATP-binding" evidence="7">
    <location>
        <begin position="25"/>
        <end position="195"/>
    </location>
</feature>
<dbReference type="SMART" id="SM00490">
    <property type="entry name" value="HELICc"/>
    <property type="match status" value="1"/>
</dbReference>
<comment type="similarity">
    <text evidence="5">Belongs to the DEAD box helicase family.</text>
</comment>
<evidence type="ECO:0000313" key="10">
    <source>
        <dbReference type="Proteomes" id="UP000051048"/>
    </source>
</evidence>
<dbReference type="GO" id="GO:0005524">
    <property type="term" value="F:ATP binding"/>
    <property type="evidence" value="ECO:0007669"/>
    <property type="project" value="UniProtKB-KW"/>
</dbReference>
<dbReference type="GO" id="GO:0016787">
    <property type="term" value="F:hydrolase activity"/>
    <property type="evidence" value="ECO:0007669"/>
    <property type="project" value="UniProtKB-KW"/>
</dbReference>
<dbReference type="RefSeq" id="WP_025020216.1">
    <property type="nucleotide sequence ID" value="NZ_AZFH01000001.1"/>
</dbReference>
<gene>
    <name evidence="9" type="ORF">FC36_GL000691</name>
</gene>
<evidence type="ECO:0000313" key="9">
    <source>
        <dbReference type="EMBL" id="KRL85319.1"/>
    </source>
</evidence>
<evidence type="ECO:0000259" key="7">
    <source>
        <dbReference type="PROSITE" id="PS51192"/>
    </source>
</evidence>
<dbReference type="GO" id="GO:0005829">
    <property type="term" value="C:cytosol"/>
    <property type="evidence" value="ECO:0007669"/>
    <property type="project" value="TreeGrafter"/>
</dbReference>
<feature type="compositionally biased region" description="Basic residues" evidence="6">
    <location>
        <begin position="412"/>
        <end position="434"/>
    </location>
</feature>
<keyword evidence="3 5" id="KW-0347">Helicase</keyword>
<dbReference type="PATRIC" id="fig|1423740.3.peg.738"/>
<dbReference type="Pfam" id="PF00270">
    <property type="entry name" value="DEAD"/>
    <property type="match status" value="1"/>
</dbReference>
<dbReference type="InterPro" id="IPR014001">
    <property type="entry name" value="Helicase_ATP-bd"/>
</dbReference>
<evidence type="ECO:0000256" key="1">
    <source>
        <dbReference type="ARBA" id="ARBA00022741"/>
    </source>
</evidence>
<feature type="region of interest" description="Disordered" evidence="6">
    <location>
        <begin position="382"/>
        <end position="434"/>
    </location>
</feature>
<organism evidence="9 10">
    <name type="scientific">Ligilactobacillus equi DSM 15833 = JCM 10991</name>
    <dbReference type="NCBI Taxonomy" id="1423740"/>
    <lineage>
        <taxon>Bacteria</taxon>
        <taxon>Bacillati</taxon>
        <taxon>Bacillota</taxon>
        <taxon>Bacilli</taxon>
        <taxon>Lactobacillales</taxon>
        <taxon>Lactobacillaceae</taxon>
        <taxon>Ligilactobacillus</taxon>
    </lineage>
</organism>
<dbReference type="PANTHER" id="PTHR47963:SF7">
    <property type="entry name" value="ATP-DEPENDENT RNA HELICASE YFML-RELATED"/>
    <property type="match status" value="1"/>
</dbReference>
<reference evidence="9 10" key="1">
    <citation type="journal article" date="2015" name="Genome Announc.">
        <title>Expanding the biotechnology potential of lactobacilli through comparative genomics of 213 strains and associated genera.</title>
        <authorList>
            <person name="Sun Z."/>
            <person name="Harris H.M."/>
            <person name="McCann A."/>
            <person name="Guo C."/>
            <person name="Argimon S."/>
            <person name="Zhang W."/>
            <person name="Yang X."/>
            <person name="Jeffery I.B."/>
            <person name="Cooney J.C."/>
            <person name="Kagawa T.F."/>
            <person name="Liu W."/>
            <person name="Song Y."/>
            <person name="Salvetti E."/>
            <person name="Wrobel A."/>
            <person name="Rasinkangas P."/>
            <person name="Parkhill J."/>
            <person name="Rea M.C."/>
            <person name="O'Sullivan O."/>
            <person name="Ritari J."/>
            <person name="Douillard F.P."/>
            <person name="Paul Ross R."/>
            <person name="Yang R."/>
            <person name="Briner A.E."/>
            <person name="Felis G.E."/>
            <person name="de Vos W.M."/>
            <person name="Barrangou R."/>
            <person name="Klaenhammer T.R."/>
            <person name="Caufield P.W."/>
            <person name="Cui Y."/>
            <person name="Zhang H."/>
            <person name="O'Toole P.W."/>
        </authorList>
    </citation>
    <scope>NUCLEOTIDE SEQUENCE [LARGE SCALE GENOMIC DNA]</scope>
    <source>
        <strain evidence="9 10">DSM 15833</strain>
    </source>
</reference>
<proteinExistence type="inferred from homology"/>
<dbReference type="PANTHER" id="PTHR47963">
    <property type="entry name" value="DEAD-BOX ATP-DEPENDENT RNA HELICASE 47, MITOCHONDRIAL"/>
    <property type="match status" value="1"/>
</dbReference>
<feature type="domain" description="Helicase C-terminal" evidence="8">
    <location>
        <begin position="221"/>
        <end position="365"/>
    </location>
</feature>
<dbReference type="STRING" id="1423740.FC36_GL000691"/>
<dbReference type="InterPro" id="IPR044742">
    <property type="entry name" value="DEAD/DEAH_RhlB"/>
</dbReference>
<dbReference type="GO" id="GO:0003724">
    <property type="term" value="F:RNA helicase activity"/>
    <property type="evidence" value="ECO:0007669"/>
    <property type="project" value="TreeGrafter"/>
</dbReference>
<dbReference type="SUPFAM" id="SSF52540">
    <property type="entry name" value="P-loop containing nucleoside triphosphate hydrolases"/>
    <property type="match status" value="1"/>
</dbReference>
<dbReference type="GO" id="GO:0033592">
    <property type="term" value="F:RNA strand annealing activity"/>
    <property type="evidence" value="ECO:0007669"/>
    <property type="project" value="TreeGrafter"/>
</dbReference>
<evidence type="ECO:0000256" key="3">
    <source>
        <dbReference type="ARBA" id="ARBA00022806"/>
    </source>
</evidence>
<dbReference type="InterPro" id="IPR011545">
    <property type="entry name" value="DEAD/DEAH_box_helicase_dom"/>
</dbReference>
<dbReference type="PROSITE" id="PS51194">
    <property type="entry name" value="HELICASE_CTER"/>
    <property type="match status" value="1"/>
</dbReference>
<keyword evidence="2 5" id="KW-0378">Hydrolase</keyword>
<dbReference type="AlphaFoldDB" id="A0A0R1TVU9"/>